<name>A0A9J5Z593_SOLCO</name>
<feature type="region of interest" description="Disordered" evidence="1">
    <location>
        <begin position="1"/>
        <end position="22"/>
    </location>
</feature>
<organism evidence="2 3">
    <name type="scientific">Solanum commersonii</name>
    <name type="common">Commerson's wild potato</name>
    <name type="synonym">Commerson's nightshade</name>
    <dbReference type="NCBI Taxonomy" id="4109"/>
    <lineage>
        <taxon>Eukaryota</taxon>
        <taxon>Viridiplantae</taxon>
        <taxon>Streptophyta</taxon>
        <taxon>Embryophyta</taxon>
        <taxon>Tracheophyta</taxon>
        <taxon>Spermatophyta</taxon>
        <taxon>Magnoliopsida</taxon>
        <taxon>eudicotyledons</taxon>
        <taxon>Gunneridae</taxon>
        <taxon>Pentapetalae</taxon>
        <taxon>asterids</taxon>
        <taxon>lamiids</taxon>
        <taxon>Solanales</taxon>
        <taxon>Solanaceae</taxon>
        <taxon>Solanoideae</taxon>
        <taxon>Solaneae</taxon>
        <taxon>Solanum</taxon>
    </lineage>
</organism>
<evidence type="ECO:0000313" key="2">
    <source>
        <dbReference type="EMBL" id="KAG5606612.1"/>
    </source>
</evidence>
<evidence type="ECO:0000256" key="1">
    <source>
        <dbReference type="SAM" id="MobiDB-lite"/>
    </source>
</evidence>
<sequence length="68" mass="7508">MAPPMYSLVSPTMTHQMEPTMDIPSIGVSTSMNNNENSSNDLPNSPTISGFLNWNDDVVMTLLDDPFF</sequence>
<dbReference type="Proteomes" id="UP000824120">
    <property type="component" value="Chromosome 5"/>
</dbReference>
<comment type="caution">
    <text evidence="2">The sequence shown here is derived from an EMBL/GenBank/DDBJ whole genome shotgun (WGS) entry which is preliminary data.</text>
</comment>
<dbReference type="EMBL" id="JACXVP010000005">
    <property type="protein sequence ID" value="KAG5606612.1"/>
    <property type="molecule type" value="Genomic_DNA"/>
</dbReference>
<gene>
    <name evidence="2" type="ORF">H5410_028104</name>
</gene>
<evidence type="ECO:0000313" key="3">
    <source>
        <dbReference type="Proteomes" id="UP000824120"/>
    </source>
</evidence>
<accession>A0A9J5Z593</accession>
<proteinExistence type="predicted"/>
<dbReference type="AlphaFoldDB" id="A0A9J5Z593"/>
<reference evidence="2 3" key="1">
    <citation type="submission" date="2020-09" db="EMBL/GenBank/DDBJ databases">
        <title>De no assembly of potato wild relative species, Solanum commersonii.</title>
        <authorList>
            <person name="Cho K."/>
        </authorList>
    </citation>
    <scope>NUCLEOTIDE SEQUENCE [LARGE SCALE GENOMIC DNA]</scope>
    <source>
        <strain evidence="2">LZ3.2</strain>
        <tissue evidence="2">Leaf</tissue>
    </source>
</reference>
<keyword evidence="3" id="KW-1185">Reference proteome</keyword>
<protein>
    <submittedName>
        <fullName evidence="2">Uncharacterized protein</fullName>
    </submittedName>
</protein>